<organism evidence="1 2">
    <name type="scientific">Sporormia fimetaria CBS 119925</name>
    <dbReference type="NCBI Taxonomy" id="1340428"/>
    <lineage>
        <taxon>Eukaryota</taxon>
        <taxon>Fungi</taxon>
        <taxon>Dikarya</taxon>
        <taxon>Ascomycota</taxon>
        <taxon>Pezizomycotina</taxon>
        <taxon>Dothideomycetes</taxon>
        <taxon>Pleosporomycetidae</taxon>
        <taxon>Pleosporales</taxon>
        <taxon>Sporormiaceae</taxon>
        <taxon>Sporormia</taxon>
    </lineage>
</organism>
<evidence type="ECO:0000313" key="2">
    <source>
        <dbReference type="Proteomes" id="UP000799440"/>
    </source>
</evidence>
<protein>
    <submittedName>
        <fullName evidence="1">Uncharacterized protein</fullName>
    </submittedName>
</protein>
<dbReference type="AlphaFoldDB" id="A0A6A6V1D1"/>
<dbReference type="Proteomes" id="UP000799440">
    <property type="component" value="Unassembled WGS sequence"/>
</dbReference>
<dbReference type="EMBL" id="MU006589">
    <property type="protein sequence ID" value="KAF2744338.1"/>
    <property type="molecule type" value="Genomic_DNA"/>
</dbReference>
<gene>
    <name evidence="1" type="ORF">M011DRAFT_528425</name>
</gene>
<evidence type="ECO:0000313" key="1">
    <source>
        <dbReference type="EMBL" id="KAF2744338.1"/>
    </source>
</evidence>
<keyword evidence="2" id="KW-1185">Reference proteome</keyword>
<proteinExistence type="predicted"/>
<reference evidence="1" key="1">
    <citation type="journal article" date="2020" name="Stud. Mycol.">
        <title>101 Dothideomycetes genomes: a test case for predicting lifestyles and emergence of pathogens.</title>
        <authorList>
            <person name="Haridas S."/>
            <person name="Albert R."/>
            <person name="Binder M."/>
            <person name="Bloem J."/>
            <person name="Labutti K."/>
            <person name="Salamov A."/>
            <person name="Andreopoulos B."/>
            <person name="Baker S."/>
            <person name="Barry K."/>
            <person name="Bills G."/>
            <person name="Bluhm B."/>
            <person name="Cannon C."/>
            <person name="Castanera R."/>
            <person name="Culley D."/>
            <person name="Daum C."/>
            <person name="Ezra D."/>
            <person name="Gonzalez J."/>
            <person name="Henrissat B."/>
            <person name="Kuo A."/>
            <person name="Liang C."/>
            <person name="Lipzen A."/>
            <person name="Lutzoni F."/>
            <person name="Magnuson J."/>
            <person name="Mondo S."/>
            <person name="Nolan M."/>
            <person name="Ohm R."/>
            <person name="Pangilinan J."/>
            <person name="Park H.-J."/>
            <person name="Ramirez L."/>
            <person name="Alfaro M."/>
            <person name="Sun H."/>
            <person name="Tritt A."/>
            <person name="Yoshinaga Y."/>
            <person name="Zwiers L.-H."/>
            <person name="Turgeon B."/>
            <person name="Goodwin S."/>
            <person name="Spatafora J."/>
            <person name="Crous P."/>
            <person name="Grigoriev I."/>
        </authorList>
    </citation>
    <scope>NUCLEOTIDE SEQUENCE</scope>
    <source>
        <strain evidence="1">CBS 119925</strain>
    </source>
</reference>
<accession>A0A6A6V1D1</accession>
<sequence>MSSQSPWTRAQWEAFIKAALDGIIEKVIPAGGSITYFGIDPKPNERHTVGTSLVAWYSPTIQQGANAEKRLLLIEYQNQPTSREETIRGDGNVAVGHSSWGAASQNYFYFMTFNPHTQKFTLWLRGPDESTTNDGSGDANALLKLLETALNHNARVLGLIA</sequence>
<name>A0A6A6V1D1_9PLEO</name>